<dbReference type="Proteomes" id="UP000326780">
    <property type="component" value="Chromosome"/>
</dbReference>
<name>A0A5Q0MC33_VARPD</name>
<organism evidence="1 2">
    <name type="scientific">Variovorax paradoxus</name>
    <dbReference type="NCBI Taxonomy" id="34073"/>
    <lineage>
        <taxon>Bacteria</taxon>
        <taxon>Pseudomonadati</taxon>
        <taxon>Pseudomonadota</taxon>
        <taxon>Betaproteobacteria</taxon>
        <taxon>Burkholderiales</taxon>
        <taxon>Comamonadaceae</taxon>
        <taxon>Variovorax</taxon>
    </lineage>
</organism>
<evidence type="ECO:0000313" key="2">
    <source>
        <dbReference type="Proteomes" id="UP000326780"/>
    </source>
</evidence>
<evidence type="ECO:0000313" key="1">
    <source>
        <dbReference type="EMBL" id="QFZ87191.1"/>
    </source>
</evidence>
<reference evidence="1 2" key="1">
    <citation type="submission" date="2019-10" db="EMBL/GenBank/DDBJ databases">
        <title>Complete genome sequence of Variovorax paradoxus 5C-2.</title>
        <authorList>
            <person name="Gogoleva N.E."/>
            <person name="Balkin A.S."/>
        </authorList>
    </citation>
    <scope>NUCLEOTIDE SEQUENCE [LARGE SCALE GENOMIC DNA]</scope>
    <source>
        <strain evidence="1 2">5C-2</strain>
    </source>
</reference>
<sequence length="99" mass="10881">MTMHEDCDGILHVRTRTTAVLALDEIKSIGIENMLDIRSYTITPIVGSVSHFIRFLDGGEVRLAYNAQGCLLEFSAQGVAVEIQDGNRLTMASLRRGCP</sequence>
<dbReference type="EMBL" id="CP045644">
    <property type="protein sequence ID" value="QFZ87191.1"/>
    <property type="molecule type" value="Genomic_DNA"/>
</dbReference>
<proteinExistence type="predicted"/>
<gene>
    <name evidence="1" type="ORF">GFK26_32650</name>
</gene>
<accession>A0A5Q0MC33</accession>
<protein>
    <submittedName>
        <fullName evidence="1">Uncharacterized protein</fullName>
    </submittedName>
</protein>
<dbReference type="AlphaFoldDB" id="A0A5Q0MC33"/>